<organism evidence="5 6">
    <name type="scientific">Drouetiella hepatica Uher 2000/2452</name>
    <dbReference type="NCBI Taxonomy" id="904376"/>
    <lineage>
        <taxon>Bacteria</taxon>
        <taxon>Bacillati</taxon>
        <taxon>Cyanobacteriota</taxon>
        <taxon>Cyanophyceae</taxon>
        <taxon>Oculatellales</taxon>
        <taxon>Oculatellaceae</taxon>
        <taxon>Drouetiella</taxon>
    </lineage>
</organism>
<evidence type="ECO:0000256" key="2">
    <source>
        <dbReference type="ARBA" id="ARBA00022857"/>
    </source>
</evidence>
<dbReference type="Proteomes" id="UP000757435">
    <property type="component" value="Unassembled WGS sequence"/>
</dbReference>
<sequence>MTEQARAHGTVVLAMSADGKIADRERSPARFGSTADRLHLETQMAQADGVLFGAETLRTYGTTLRITQPDLLQQRQQQDKFPQPIHIVCSSSGRLDPECRFFQQAVPRWLMTTPEGAMGWSDRPEFERVLVACSPAPPTNWHQIFQQLAALGLEKIVVTGGGQLVASLLEAGVIDEIWLTVCPLILGGAQSPTPVDGYGFPAHLAPRLELLSTQVMGSEVFLHYYLQSAPPPTNEEKLN</sequence>
<dbReference type="PANTHER" id="PTHR38011">
    <property type="entry name" value="DIHYDROFOLATE REDUCTASE FAMILY PROTEIN (AFU_ORTHOLOGUE AFUA_8G06820)"/>
    <property type="match status" value="1"/>
</dbReference>
<accession>A0A951QAR4</accession>
<dbReference type="InterPro" id="IPR024072">
    <property type="entry name" value="DHFR-like_dom_sf"/>
</dbReference>
<evidence type="ECO:0000313" key="6">
    <source>
        <dbReference type="Proteomes" id="UP000757435"/>
    </source>
</evidence>
<dbReference type="GO" id="GO:0009231">
    <property type="term" value="P:riboflavin biosynthetic process"/>
    <property type="evidence" value="ECO:0007669"/>
    <property type="project" value="InterPro"/>
</dbReference>
<gene>
    <name evidence="5" type="ORF">KME15_07035</name>
</gene>
<comment type="pathway">
    <text evidence="1">Cofactor biosynthesis; riboflavin biosynthesis.</text>
</comment>
<proteinExistence type="predicted"/>
<keyword evidence="3" id="KW-0560">Oxidoreductase</keyword>
<dbReference type="EMBL" id="JAHHHD010000005">
    <property type="protein sequence ID" value="MBW4658411.1"/>
    <property type="molecule type" value="Genomic_DNA"/>
</dbReference>
<evidence type="ECO:0000259" key="4">
    <source>
        <dbReference type="Pfam" id="PF01872"/>
    </source>
</evidence>
<dbReference type="InterPro" id="IPR002734">
    <property type="entry name" value="RibDG_C"/>
</dbReference>
<protein>
    <submittedName>
        <fullName evidence="5">RibD family protein</fullName>
    </submittedName>
</protein>
<feature type="domain" description="Bacterial bifunctional deaminase-reductase C-terminal" evidence="4">
    <location>
        <begin position="9"/>
        <end position="221"/>
    </location>
</feature>
<dbReference type="GO" id="GO:0008703">
    <property type="term" value="F:5-amino-6-(5-phosphoribosylamino)uracil reductase activity"/>
    <property type="evidence" value="ECO:0007669"/>
    <property type="project" value="InterPro"/>
</dbReference>
<dbReference type="InterPro" id="IPR050765">
    <property type="entry name" value="Riboflavin_Biosynth_HTPR"/>
</dbReference>
<evidence type="ECO:0000313" key="5">
    <source>
        <dbReference type="EMBL" id="MBW4658411.1"/>
    </source>
</evidence>
<evidence type="ECO:0000256" key="3">
    <source>
        <dbReference type="ARBA" id="ARBA00023002"/>
    </source>
</evidence>
<name>A0A951QAR4_9CYAN</name>
<comment type="caution">
    <text evidence="5">The sequence shown here is derived from an EMBL/GenBank/DDBJ whole genome shotgun (WGS) entry which is preliminary data.</text>
</comment>
<dbReference type="AlphaFoldDB" id="A0A951QAR4"/>
<dbReference type="SUPFAM" id="SSF53597">
    <property type="entry name" value="Dihydrofolate reductase-like"/>
    <property type="match status" value="1"/>
</dbReference>
<dbReference type="Pfam" id="PF01872">
    <property type="entry name" value="RibD_C"/>
    <property type="match status" value="1"/>
</dbReference>
<keyword evidence="2" id="KW-0521">NADP</keyword>
<reference evidence="5" key="2">
    <citation type="journal article" date="2022" name="Microbiol. Resour. Announc.">
        <title>Metagenome Sequencing to Explore Phylogenomics of Terrestrial Cyanobacteria.</title>
        <authorList>
            <person name="Ward R.D."/>
            <person name="Stajich J.E."/>
            <person name="Johansen J.R."/>
            <person name="Huntemann M."/>
            <person name="Clum A."/>
            <person name="Foster B."/>
            <person name="Foster B."/>
            <person name="Roux S."/>
            <person name="Palaniappan K."/>
            <person name="Varghese N."/>
            <person name="Mukherjee S."/>
            <person name="Reddy T.B.K."/>
            <person name="Daum C."/>
            <person name="Copeland A."/>
            <person name="Chen I.A."/>
            <person name="Ivanova N.N."/>
            <person name="Kyrpides N.C."/>
            <person name="Shapiro N."/>
            <person name="Eloe-Fadrosh E.A."/>
            <person name="Pietrasiak N."/>
        </authorList>
    </citation>
    <scope>NUCLEOTIDE SEQUENCE</scope>
    <source>
        <strain evidence="5">UHER 2000/2452</strain>
    </source>
</reference>
<dbReference type="PANTHER" id="PTHR38011:SF7">
    <property type="entry name" value="2,5-DIAMINO-6-RIBOSYLAMINO-4(3H)-PYRIMIDINONE 5'-PHOSPHATE REDUCTASE"/>
    <property type="match status" value="1"/>
</dbReference>
<reference evidence="5" key="1">
    <citation type="submission" date="2021-05" db="EMBL/GenBank/DDBJ databases">
        <authorList>
            <person name="Pietrasiak N."/>
            <person name="Ward R."/>
            <person name="Stajich J.E."/>
            <person name="Kurbessoian T."/>
        </authorList>
    </citation>
    <scope>NUCLEOTIDE SEQUENCE</scope>
    <source>
        <strain evidence="5">UHER 2000/2452</strain>
    </source>
</reference>
<dbReference type="Gene3D" id="3.40.430.10">
    <property type="entry name" value="Dihydrofolate Reductase, subunit A"/>
    <property type="match status" value="1"/>
</dbReference>
<evidence type="ECO:0000256" key="1">
    <source>
        <dbReference type="ARBA" id="ARBA00005104"/>
    </source>
</evidence>